<evidence type="ECO:0000256" key="1">
    <source>
        <dbReference type="SAM" id="MobiDB-lite"/>
    </source>
</evidence>
<evidence type="ECO:0000313" key="4">
    <source>
        <dbReference type="Proteomes" id="UP001477278"/>
    </source>
</evidence>
<dbReference type="Proteomes" id="UP001477278">
    <property type="component" value="Unassembled WGS sequence"/>
</dbReference>
<gene>
    <name evidence="3" type="ORF">ABHN84_01010</name>
</gene>
<evidence type="ECO:0000313" key="3">
    <source>
        <dbReference type="EMBL" id="MEO3680869.1"/>
    </source>
</evidence>
<name>A0ABV0FJ68_9GAMM</name>
<keyword evidence="2" id="KW-0732">Signal</keyword>
<dbReference type="RefSeq" id="WP_124016975.1">
    <property type="nucleotide sequence ID" value="NZ_JAACRJ010000021.1"/>
</dbReference>
<dbReference type="EMBL" id="JBDPZN010000001">
    <property type="protein sequence ID" value="MEO3680869.1"/>
    <property type="molecule type" value="Genomic_DNA"/>
</dbReference>
<protein>
    <submittedName>
        <fullName evidence="3">Uncharacterized protein</fullName>
    </submittedName>
</protein>
<proteinExistence type="predicted"/>
<dbReference type="GeneID" id="90571803"/>
<sequence length="235" mass="26752">MNVFTLALVISIAFTCYKANAEVTPEELQWVEQALSEINHNTDDANVRWQYVQHTVMPDLTRVERFDASQPEMQRWTLVSENGEKPDKKRTDKYQQHQQDLKEDKDENSHELAFSDLIDLTTLVLVAEDETSVAFKFVPNIEELDNAALTGMLYLDKASKQLKKILISNTDDLNPAFSVTLTKFELELGFAVFEGLAMPEHTSTTIEGTAAIFKSLDSIQTVTYHDYKMINKPQA</sequence>
<reference evidence="3 4" key="1">
    <citation type="submission" date="2024-05" db="EMBL/GenBank/DDBJ databases">
        <title>Genome sequencing of Marine Estuary Bacteria, Shewanella vesiculosa and S. baltica, and Pseudomonas syringae.</title>
        <authorList>
            <person name="Gurung A."/>
            <person name="Maclea K.S."/>
        </authorList>
    </citation>
    <scope>NUCLEOTIDE SEQUENCE [LARGE SCALE GENOMIC DNA]</scope>
    <source>
        <strain evidence="3 4">1A</strain>
    </source>
</reference>
<accession>A0ABV0FJ68</accession>
<evidence type="ECO:0000256" key="2">
    <source>
        <dbReference type="SAM" id="SignalP"/>
    </source>
</evidence>
<feature type="region of interest" description="Disordered" evidence="1">
    <location>
        <begin position="74"/>
        <end position="107"/>
    </location>
</feature>
<feature type="signal peptide" evidence="2">
    <location>
        <begin position="1"/>
        <end position="21"/>
    </location>
</feature>
<keyword evidence="4" id="KW-1185">Reference proteome</keyword>
<feature type="chain" id="PRO_5046553298" evidence="2">
    <location>
        <begin position="22"/>
        <end position="235"/>
    </location>
</feature>
<organism evidence="3 4">
    <name type="scientific">Shewanella vesiculosa</name>
    <dbReference type="NCBI Taxonomy" id="518738"/>
    <lineage>
        <taxon>Bacteria</taxon>
        <taxon>Pseudomonadati</taxon>
        <taxon>Pseudomonadota</taxon>
        <taxon>Gammaproteobacteria</taxon>
        <taxon>Alteromonadales</taxon>
        <taxon>Shewanellaceae</taxon>
        <taxon>Shewanella</taxon>
    </lineage>
</organism>
<comment type="caution">
    <text evidence="3">The sequence shown here is derived from an EMBL/GenBank/DDBJ whole genome shotgun (WGS) entry which is preliminary data.</text>
</comment>
<feature type="compositionally biased region" description="Basic and acidic residues" evidence="1">
    <location>
        <begin position="82"/>
        <end position="107"/>
    </location>
</feature>